<dbReference type="EMBL" id="BLRY01000496">
    <property type="protein sequence ID" value="GFP28905.1"/>
    <property type="molecule type" value="Genomic_DNA"/>
</dbReference>
<dbReference type="CDD" id="cd06225">
    <property type="entry name" value="HAMP"/>
    <property type="match status" value="1"/>
</dbReference>
<evidence type="ECO:0000313" key="17">
    <source>
        <dbReference type="Proteomes" id="UP000591948"/>
    </source>
</evidence>
<keyword evidence="11 14" id="KW-1133">Transmembrane helix</keyword>
<evidence type="ECO:0000256" key="5">
    <source>
        <dbReference type="ARBA" id="ARBA00022553"/>
    </source>
</evidence>
<keyword evidence="8" id="KW-0547">Nucleotide-binding</keyword>
<gene>
    <name evidence="16" type="ORF">HKBW3S33_02321</name>
</gene>
<dbReference type="PANTHER" id="PTHR45528:SF1">
    <property type="entry name" value="SENSOR HISTIDINE KINASE CPXA"/>
    <property type="match status" value="1"/>
</dbReference>
<feature type="transmembrane region" description="Helical" evidence="14">
    <location>
        <begin position="28"/>
        <end position="50"/>
    </location>
</feature>
<evidence type="ECO:0000256" key="10">
    <source>
        <dbReference type="ARBA" id="ARBA00022840"/>
    </source>
</evidence>
<evidence type="ECO:0000313" key="16">
    <source>
        <dbReference type="EMBL" id="GFP28905.1"/>
    </source>
</evidence>
<dbReference type="PANTHER" id="PTHR45528">
    <property type="entry name" value="SENSOR HISTIDINE KINASE CPXA"/>
    <property type="match status" value="1"/>
</dbReference>
<evidence type="ECO:0000256" key="11">
    <source>
        <dbReference type="ARBA" id="ARBA00022989"/>
    </source>
</evidence>
<keyword evidence="10" id="KW-0067">ATP-binding</keyword>
<dbReference type="GO" id="GO:0000155">
    <property type="term" value="F:phosphorelay sensor kinase activity"/>
    <property type="evidence" value="ECO:0007669"/>
    <property type="project" value="TreeGrafter"/>
</dbReference>
<sequence>QYQKKVLGLIDANLSTVSMDTTIKRQEIAIAAYGLGGIIVFSIALSIILWKFVSIPVRTLIEGTKRVAAGELDYVVEIKTKDEMGELARAFNAMTTDLSRANKELIEWGNTLEKRVKEKTEEIKKGQLHLVHSQKLASLGRINRIHRRTLINRHCLRYPVNSGSR</sequence>
<protein>
    <recommendedName>
        <fullName evidence="3">histidine kinase</fullName>
        <ecNumber evidence="3">2.7.13.3</ecNumber>
    </recommendedName>
</protein>
<dbReference type="Proteomes" id="UP000591948">
    <property type="component" value="Unassembled WGS sequence"/>
</dbReference>
<proteinExistence type="predicted"/>
<dbReference type="Gene3D" id="6.10.340.10">
    <property type="match status" value="1"/>
</dbReference>
<evidence type="ECO:0000256" key="7">
    <source>
        <dbReference type="ARBA" id="ARBA00022692"/>
    </source>
</evidence>
<evidence type="ECO:0000256" key="14">
    <source>
        <dbReference type="SAM" id="Phobius"/>
    </source>
</evidence>
<evidence type="ECO:0000259" key="15">
    <source>
        <dbReference type="PROSITE" id="PS50885"/>
    </source>
</evidence>
<dbReference type="GO" id="GO:0005524">
    <property type="term" value="F:ATP binding"/>
    <property type="evidence" value="ECO:0007669"/>
    <property type="project" value="UniProtKB-KW"/>
</dbReference>
<keyword evidence="17" id="KW-1185">Reference proteome</keyword>
<dbReference type="AlphaFoldDB" id="A0A6V8P8E1"/>
<dbReference type="Pfam" id="PF00672">
    <property type="entry name" value="HAMP"/>
    <property type="match status" value="1"/>
</dbReference>
<keyword evidence="13 14" id="KW-0472">Membrane</keyword>
<keyword evidence="4" id="KW-1003">Cell membrane</keyword>
<accession>A0A6V8P8E1</accession>
<keyword evidence="5" id="KW-0597">Phosphoprotein</keyword>
<feature type="domain" description="HAMP" evidence="15">
    <location>
        <begin position="51"/>
        <end position="103"/>
    </location>
</feature>
<dbReference type="SUPFAM" id="SSF158472">
    <property type="entry name" value="HAMP domain-like"/>
    <property type="match status" value="1"/>
</dbReference>
<comment type="caution">
    <text evidence="16">The sequence shown here is derived from an EMBL/GenBank/DDBJ whole genome shotgun (WGS) entry which is preliminary data.</text>
</comment>
<evidence type="ECO:0000256" key="1">
    <source>
        <dbReference type="ARBA" id="ARBA00000085"/>
    </source>
</evidence>
<evidence type="ECO:0000256" key="2">
    <source>
        <dbReference type="ARBA" id="ARBA00004651"/>
    </source>
</evidence>
<evidence type="ECO:0000256" key="13">
    <source>
        <dbReference type="ARBA" id="ARBA00023136"/>
    </source>
</evidence>
<evidence type="ECO:0000256" key="6">
    <source>
        <dbReference type="ARBA" id="ARBA00022679"/>
    </source>
</evidence>
<dbReference type="InterPro" id="IPR003660">
    <property type="entry name" value="HAMP_dom"/>
</dbReference>
<evidence type="ECO:0000256" key="3">
    <source>
        <dbReference type="ARBA" id="ARBA00012438"/>
    </source>
</evidence>
<organism evidence="16 17">
    <name type="scientific">Candidatus Hakubella thermalkaliphila</name>
    <dbReference type="NCBI Taxonomy" id="2754717"/>
    <lineage>
        <taxon>Bacteria</taxon>
        <taxon>Bacillati</taxon>
        <taxon>Actinomycetota</taxon>
        <taxon>Actinomycetota incertae sedis</taxon>
        <taxon>Candidatus Hakubellales</taxon>
        <taxon>Candidatus Hakubellaceae</taxon>
        <taxon>Candidatus Hakubella</taxon>
    </lineage>
</organism>
<dbReference type="InterPro" id="IPR050398">
    <property type="entry name" value="HssS/ArlS-like"/>
</dbReference>
<keyword evidence="6" id="KW-0808">Transferase</keyword>
<evidence type="ECO:0000256" key="4">
    <source>
        <dbReference type="ARBA" id="ARBA00022475"/>
    </source>
</evidence>
<reference evidence="16 17" key="1">
    <citation type="journal article" date="2020" name="Front. Microbiol.">
        <title>Single-cell genomics of novel Actinobacteria with the Wood-Ljungdahl pathway discovered in a serpentinizing system.</title>
        <authorList>
            <person name="Merino N."/>
            <person name="Kawai M."/>
            <person name="Boyd E.S."/>
            <person name="Colman D.R."/>
            <person name="McGlynn S.E."/>
            <person name="Nealson K.H."/>
            <person name="Kurokawa K."/>
            <person name="Hongoh Y."/>
        </authorList>
    </citation>
    <scope>NUCLEOTIDE SEQUENCE [LARGE SCALE GENOMIC DNA]</scope>
    <source>
        <strain evidence="16 17">S33</strain>
    </source>
</reference>
<feature type="non-terminal residue" evidence="16">
    <location>
        <position position="1"/>
    </location>
</feature>
<comment type="catalytic activity">
    <reaction evidence="1">
        <text>ATP + protein L-histidine = ADP + protein N-phospho-L-histidine.</text>
        <dbReference type="EC" id="2.7.13.3"/>
    </reaction>
</comment>
<dbReference type="EC" id="2.7.13.3" evidence="3"/>
<evidence type="ECO:0000256" key="12">
    <source>
        <dbReference type="ARBA" id="ARBA00023012"/>
    </source>
</evidence>
<name>A0A6V8P8E1_9ACTN</name>
<dbReference type="SMART" id="SM00304">
    <property type="entry name" value="HAMP"/>
    <property type="match status" value="1"/>
</dbReference>
<dbReference type="GO" id="GO:0005886">
    <property type="term" value="C:plasma membrane"/>
    <property type="evidence" value="ECO:0007669"/>
    <property type="project" value="UniProtKB-SubCell"/>
</dbReference>
<evidence type="ECO:0000256" key="9">
    <source>
        <dbReference type="ARBA" id="ARBA00022777"/>
    </source>
</evidence>
<keyword evidence="12" id="KW-0902">Two-component regulatory system</keyword>
<keyword evidence="7 14" id="KW-0812">Transmembrane</keyword>
<evidence type="ECO:0000256" key="8">
    <source>
        <dbReference type="ARBA" id="ARBA00022741"/>
    </source>
</evidence>
<comment type="subcellular location">
    <subcellularLocation>
        <location evidence="2">Cell membrane</location>
        <topology evidence="2">Multi-pass membrane protein</topology>
    </subcellularLocation>
</comment>
<keyword evidence="9 16" id="KW-0418">Kinase</keyword>
<dbReference type="PROSITE" id="PS50885">
    <property type="entry name" value="HAMP"/>
    <property type="match status" value="1"/>
</dbReference>